<dbReference type="Proteomes" id="UP000504637">
    <property type="component" value="Unplaced"/>
</dbReference>
<dbReference type="FunFam" id="1.25.40.1010:FF:000002">
    <property type="entry name" value="N-terminal acetyltransferase catalytic subunit (NAT1)"/>
    <property type="match status" value="1"/>
</dbReference>
<dbReference type="AlphaFoldDB" id="A0A6J3LYW4"/>
<keyword evidence="1" id="KW-0677">Repeat</keyword>
<evidence type="ECO:0000313" key="6">
    <source>
        <dbReference type="RefSeq" id="XP_033457987.1"/>
    </source>
</evidence>
<evidence type="ECO:0000256" key="3">
    <source>
        <dbReference type="PROSITE-ProRule" id="PRU00339"/>
    </source>
</evidence>
<sequence>MAQTNQILPPKEQTLFRHLVQNYETKQYKKGIKAAEQILRKHPNHGDTQAMKALIMSNQGKTEEAFELCKLALKNAMKSHVCWHVYGLLYRGVKNYDEAIKAYRFALRLDPDSAQIQRDLALLQVQMRDYAGFVQSRNQMLQAKPSIRQNWTALAVALHLSGDLEKAEDILTRYEDTLKTPPSKGDSENAEAILYKNSIIAERGDTERALTHLKTFYKSALDRAAVMELKAQYLLQLGRLDEAEKAYRVLLTRNPEKRLYYDGLEKALGLGRDDAGNRQKLVELYDGFAEKSQRVDAPRRIPLDFLDGEAFKEHADRYLRRMFKKGVPSTFANLKQLYSDTAKRDTIQALVEGYTTEDLANGSANEASTQPDEKTVLNWKLSVNYFLAQHYNYFLSRNLSKAQQYIETAISLNPSKTDYTYHMTRARIQKNLGNVDQASKFMNAAREMDLKDRYINTKCAKYQLRNDENQNAIDTMGLFTRKEAVGGPLGDLLDMQCVWFITEDGESYLRQGNIALALKRFKAVYDIFDVWTEDQFDFHTFSLRKGVIRAYVDMIRWEDDLREHPFYTRAALSAIHIYLKLHDQPSLAKGGQLNGEGSSAADRKKAAKKAKKEAEKAEAEKKAAAAAKANPKADDEGVAKKEDTDPLGLELLKTEKPLDEALKYLTPILELSPKSIDAQIAGFEVYIRRKKYLPAAKCVLAARAIDPDHPKCHEQSSRLKHALDTLPESLPQQIQDVLQSTFLSTLNSKPLKESNEEYLQSHSKSASHVHSVVRVRQALSPDDANIKSKSVENIQSTLSLPKLSLREVQEGQELLSELGATQDAKDAYLSGARKRWPDATVLKA</sequence>
<dbReference type="Pfam" id="PF12895">
    <property type="entry name" value="ANAPC3"/>
    <property type="match status" value="1"/>
</dbReference>
<dbReference type="FunFam" id="1.25.40.1040:FF:000003">
    <property type="entry name" value="N-terminal acetyltransferase A, auxiliary subunit"/>
    <property type="match status" value="1"/>
</dbReference>
<dbReference type="RefSeq" id="XP_033457987.1">
    <property type="nucleotide sequence ID" value="XM_033601621.1"/>
</dbReference>
<dbReference type="PANTHER" id="PTHR22767:SF2">
    <property type="entry name" value="N(ALPHA)-ACETYLTRANSFERASE 15_16, ISOFORM A"/>
    <property type="match status" value="1"/>
</dbReference>
<dbReference type="SMART" id="SM00028">
    <property type="entry name" value="TPR"/>
    <property type="match status" value="5"/>
</dbReference>
<protein>
    <submittedName>
        <fullName evidence="6">NMDA receptor-regulated protein 1</fullName>
    </submittedName>
</protein>
<dbReference type="GeneID" id="54359421"/>
<dbReference type="Pfam" id="PF12569">
    <property type="entry name" value="NatA_aux_su"/>
    <property type="match status" value="1"/>
</dbReference>
<dbReference type="GO" id="GO:0042802">
    <property type="term" value="F:identical protein binding"/>
    <property type="evidence" value="ECO:0007669"/>
    <property type="project" value="InterPro"/>
</dbReference>
<feature type="compositionally biased region" description="Basic and acidic residues" evidence="4">
    <location>
        <begin position="612"/>
        <end position="623"/>
    </location>
</feature>
<gene>
    <name evidence="6" type="ORF">K489DRAFT_322401</name>
</gene>
<dbReference type="SUPFAM" id="SSF48452">
    <property type="entry name" value="TPR-like"/>
    <property type="match status" value="2"/>
</dbReference>
<evidence type="ECO:0000313" key="5">
    <source>
        <dbReference type="Proteomes" id="UP000504637"/>
    </source>
</evidence>
<dbReference type="OrthoDB" id="10263032at2759"/>
<keyword evidence="2 3" id="KW-0802">TPR repeat</keyword>
<reference evidence="6" key="2">
    <citation type="submission" date="2020-04" db="EMBL/GenBank/DDBJ databases">
        <authorList>
            <consortium name="NCBI Genome Project"/>
        </authorList>
    </citation>
    <scope>NUCLEOTIDE SEQUENCE</scope>
    <source>
        <strain evidence="6">CBS 342.82</strain>
    </source>
</reference>
<dbReference type="GO" id="GO:0031415">
    <property type="term" value="C:NatA complex"/>
    <property type="evidence" value="ECO:0007669"/>
    <property type="project" value="TreeGrafter"/>
</dbReference>
<proteinExistence type="predicted"/>
<dbReference type="InterPro" id="IPR021183">
    <property type="entry name" value="NatA_aux_su"/>
</dbReference>
<dbReference type="InterPro" id="IPR011717">
    <property type="entry name" value="TPR-4"/>
</dbReference>
<reference evidence="6" key="3">
    <citation type="submission" date="2025-08" db="UniProtKB">
        <authorList>
            <consortium name="RefSeq"/>
        </authorList>
    </citation>
    <scope>IDENTIFICATION</scope>
    <source>
        <strain evidence="6">CBS 342.82</strain>
    </source>
</reference>
<dbReference type="InterPro" id="IPR019734">
    <property type="entry name" value="TPR_rpt"/>
</dbReference>
<evidence type="ECO:0000256" key="1">
    <source>
        <dbReference type="ARBA" id="ARBA00022737"/>
    </source>
</evidence>
<evidence type="ECO:0000256" key="4">
    <source>
        <dbReference type="SAM" id="MobiDB-lite"/>
    </source>
</evidence>
<dbReference type="PANTHER" id="PTHR22767">
    <property type="entry name" value="N-TERMINAL ACETYLTRANSFERASE-RELATED"/>
    <property type="match status" value="1"/>
</dbReference>
<organism evidence="6">
    <name type="scientific">Dissoconium aciculare CBS 342.82</name>
    <dbReference type="NCBI Taxonomy" id="1314786"/>
    <lineage>
        <taxon>Eukaryota</taxon>
        <taxon>Fungi</taxon>
        <taxon>Dikarya</taxon>
        <taxon>Ascomycota</taxon>
        <taxon>Pezizomycotina</taxon>
        <taxon>Dothideomycetes</taxon>
        <taxon>Dothideomycetidae</taxon>
        <taxon>Mycosphaerellales</taxon>
        <taxon>Dissoconiaceae</taxon>
        <taxon>Dissoconium</taxon>
    </lineage>
</organism>
<dbReference type="InterPro" id="IPR011990">
    <property type="entry name" value="TPR-like_helical_dom_sf"/>
</dbReference>
<dbReference type="PIRSF" id="PIRSF000422">
    <property type="entry name" value="N-terminal-AcTrfase-A_aux_su"/>
    <property type="match status" value="1"/>
</dbReference>
<dbReference type="PROSITE" id="PS50005">
    <property type="entry name" value="TPR"/>
    <property type="match status" value="1"/>
</dbReference>
<feature type="repeat" description="TPR" evidence="3">
    <location>
        <begin position="80"/>
        <end position="113"/>
    </location>
</feature>
<evidence type="ECO:0000256" key="2">
    <source>
        <dbReference type="ARBA" id="ARBA00022803"/>
    </source>
</evidence>
<reference evidence="6" key="1">
    <citation type="submission" date="2020-01" db="EMBL/GenBank/DDBJ databases">
        <authorList>
            <consortium name="DOE Joint Genome Institute"/>
            <person name="Haridas S."/>
            <person name="Albert R."/>
            <person name="Binder M."/>
            <person name="Bloem J."/>
            <person name="Labutti K."/>
            <person name="Salamov A."/>
            <person name="Andreopoulos B."/>
            <person name="Baker S.E."/>
            <person name="Barry K."/>
            <person name="Bills G."/>
            <person name="Bluhm B.H."/>
            <person name="Cannon C."/>
            <person name="Castanera R."/>
            <person name="Culley D.E."/>
            <person name="Daum C."/>
            <person name="Ezra D."/>
            <person name="Gonzalez J.B."/>
            <person name="Henrissat B."/>
            <person name="Kuo A."/>
            <person name="Liang C."/>
            <person name="Lipzen A."/>
            <person name="Lutzoni F."/>
            <person name="Magnuson J."/>
            <person name="Mondo S."/>
            <person name="Nolan M."/>
            <person name="Ohm R."/>
            <person name="Pangilinan J."/>
            <person name="Park H.-J."/>
            <person name="Ramirez L."/>
            <person name="Alfaro M."/>
            <person name="Sun H."/>
            <person name="Tritt A."/>
            <person name="Yoshinaga Y."/>
            <person name="Zwiers L.-H."/>
            <person name="Turgeon B.G."/>
            <person name="Goodwin S.B."/>
            <person name="Spatafora J.W."/>
            <person name="Crous P.W."/>
            <person name="Grigoriev I.V."/>
        </authorList>
    </citation>
    <scope>NUCLEOTIDE SEQUENCE</scope>
    <source>
        <strain evidence="6">CBS 342.82</strain>
    </source>
</reference>
<name>A0A6J3LYW4_9PEZI</name>
<accession>A0A6J3LYW4</accession>
<dbReference type="Gene3D" id="1.25.40.1010">
    <property type="match status" value="1"/>
</dbReference>
<dbReference type="Pfam" id="PF07721">
    <property type="entry name" value="TPR_4"/>
    <property type="match status" value="1"/>
</dbReference>
<keyword evidence="6" id="KW-0675">Receptor</keyword>
<dbReference type="Gene3D" id="1.25.40.1040">
    <property type="match status" value="1"/>
</dbReference>
<feature type="region of interest" description="Disordered" evidence="4">
    <location>
        <begin position="590"/>
        <end position="641"/>
    </location>
</feature>
<keyword evidence="5" id="KW-1185">Reference proteome</keyword>
<feature type="compositionally biased region" description="Basic and acidic residues" evidence="4">
    <location>
        <begin position="631"/>
        <end position="641"/>
    </location>
</feature>